<feature type="transmembrane region" description="Helical" evidence="1">
    <location>
        <begin position="43"/>
        <end position="63"/>
    </location>
</feature>
<evidence type="ECO:0000313" key="4">
    <source>
        <dbReference type="Proteomes" id="UP000066737"/>
    </source>
</evidence>
<dbReference type="InterPro" id="IPR058413">
    <property type="entry name" value="DUF8100"/>
</dbReference>
<keyword evidence="1" id="KW-0472">Membrane</keyword>
<sequence>MYFYRTFDSMSVNRQRILQMLSAALVPLGLVLAGFSVAQGDIVWVSLGVLTTLAGAAMYWGFGRYWEAYTRLVDDDVDFTTSRTFALGFVQVGMAVVQFVLLLWFASALGIVTDAAVNADPQSAFLAFSGVVPAVALGAGLPYFIQRFDSVRRLNDTPAARTLGPFLTFGTYFVLLVYHPVAGMIYALAYVGSRVAVLLGFYGGSRIRGAVT</sequence>
<protein>
    <recommendedName>
        <fullName evidence="2">DUF8100 domain-containing protein</fullName>
    </recommendedName>
</protein>
<feature type="transmembrane region" description="Helical" evidence="1">
    <location>
        <begin position="84"/>
        <end position="105"/>
    </location>
</feature>
<gene>
    <name evidence="3" type="ORF">HHUB_2859</name>
</gene>
<name>A0A0U5H1P9_9EURY</name>
<feature type="domain" description="DUF8100" evidence="2">
    <location>
        <begin position="63"/>
        <end position="212"/>
    </location>
</feature>
<organism evidence="3 4">
    <name type="scientific">Halobacterium hubeiense</name>
    <dbReference type="NCBI Taxonomy" id="1407499"/>
    <lineage>
        <taxon>Archaea</taxon>
        <taxon>Methanobacteriati</taxon>
        <taxon>Methanobacteriota</taxon>
        <taxon>Stenosarchaea group</taxon>
        <taxon>Halobacteria</taxon>
        <taxon>Halobacteriales</taxon>
        <taxon>Halobacteriaceae</taxon>
        <taxon>Halobacterium</taxon>
    </lineage>
</organism>
<dbReference type="STRING" id="1407499.HHUB_2859"/>
<dbReference type="Proteomes" id="UP000066737">
    <property type="component" value="Chromosome I"/>
</dbReference>
<reference evidence="4" key="1">
    <citation type="journal article" date="2016" name="Environ. Microbiol.">
        <title>The complete genome of a viable archaeum isolated from 123-million-year-old rock salt.</title>
        <authorList>
            <person name="Jaakkola S.T."/>
            <person name="Pfeiffer F."/>
            <person name="Ravantti J.J."/>
            <person name="Guo Q."/>
            <person name="Liu Y."/>
            <person name="Chen X."/>
            <person name="Ma H."/>
            <person name="Yang C."/>
            <person name="Oksanen H.M."/>
            <person name="Bamford D.H."/>
        </authorList>
    </citation>
    <scope>NUCLEOTIDE SEQUENCE</scope>
    <source>
        <strain evidence="4">JI20-1</strain>
    </source>
</reference>
<keyword evidence="1" id="KW-0812">Transmembrane</keyword>
<evidence type="ECO:0000313" key="3">
    <source>
        <dbReference type="EMBL" id="CQH58916.1"/>
    </source>
</evidence>
<dbReference type="AlphaFoldDB" id="A0A0U5H1P9"/>
<keyword evidence="1" id="KW-1133">Transmembrane helix</keyword>
<dbReference type="EMBL" id="LN831302">
    <property type="protein sequence ID" value="CQH58916.1"/>
    <property type="molecule type" value="Genomic_DNA"/>
</dbReference>
<proteinExistence type="predicted"/>
<keyword evidence="4" id="KW-1185">Reference proteome</keyword>
<feature type="transmembrane region" description="Helical" evidence="1">
    <location>
        <begin position="158"/>
        <end position="178"/>
    </location>
</feature>
<evidence type="ECO:0000256" key="1">
    <source>
        <dbReference type="SAM" id="Phobius"/>
    </source>
</evidence>
<evidence type="ECO:0000259" key="2">
    <source>
        <dbReference type="Pfam" id="PF26402"/>
    </source>
</evidence>
<dbReference type="Pfam" id="PF26402">
    <property type="entry name" value="DUF8100"/>
    <property type="match status" value="1"/>
</dbReference>
<accession>A0A0U5H1P9</accession>
<feature type="transmembrane region" description="Helical" evidence="1">
    <location>
        <begin position="125"/>
        <end position="146"/>
    </location>
</feature>
<feature type="transmembrane region" description="Helical" evidence="1">
    <location>
        <begin position="184"/>
        <end position="202"/>
    </location>
</feature>
<dbReference type="KEGG" id="hhb:Hhub_2859"/>